<feature type="transmembrane region" description="Helical" evidence="7">
    <location>
        <begin position="172"/>
        <end position="191"/>
    </location>
</feature>
<comment type="similarity">
    <text evidence="2">Belongs to the nucleobase:cation symporter-2 (NCS2) (TC 2.A.40) family.</text>
</comment>
<evidence type="ECO:0000256" key="1">
    <source>
        <dbReference type="ARBA" id="ARBA00004141"/>
    </source>
</evidence>
<accession>A0A0B2XLB7</accession>
<feature type="transmembrane region" description="Helical" evidence="7">
    <location>
        <begin position="29"/>
        <end position="49"/>
    </location>
</feature>
<dbReference type="OrthoDB" id="9805749at2"/>
<organism evidence="9 11">
    <name type="scientific">Latilactobacillus curvatus</name>
    <name type="common">Lactobacillus curvatus</name>
    <dbReference type="NCBI Taxonomy" id="28038"/>
    <lineage>
        <taxon>Bacteria</taxon>
        <taxon>Bacillati</taxon>
        <taxon>Bacillota</taxon>
        <taxon>Bacilli</taxon>
        <taxon>Lactobacillales</taxon>
        <taxon>Lactobacillaceae</taxon>
        <taxon>Latilactobacillus</taxon>
    </lineage>
</organism>
<dbReference type="GO" id="GO:0005886">
    <property type="term" value="C:plasma membrane"/>
    <property type="evidence" value="ECO:0007669"/>
    <property type="project" value="TreeGrafter"/>
</dbReference>
<evidence type="ECO:0000256" key="2">
    <source>
        <dbReference type="ARBA" id="ARBA00008821"/>
    </source>
</evidence>
<feature type="transmembrane region" description="Helical" evidence="7">
    <location>
        <begin position="385"/>
        <end position="406"/>
    </location>
</feature>
<evidence type="ECO:0000256" key="3">
    <source>
        <dbReference type="ARBA" id="ARBA00022448"/>
    </source>
</evidence>
<dbReference type="AlphaFoldDB" id="A0A0B2XLB7"/>
<comment type="subcellular location">
    <subcellularLocation>
        <location evidence="1">Membrane</location>
        <topology evidence="1">Multi-pass membrane protein</topology>
    </subcellularLocation>
</comment>
<name>A0A0B2XLB7_LATCU</name>
<evidence type="ECO:0000313" key="11">
    <source>
        <dbReference type="Proteomes" id="UP001215533"/>
    </source>
</evidence>
<feature type="transmembrane region" description="Helical" evidence="7">
    <location>
        <begin position="106"/>
        <end position="128"/>
    </location>
</feature>
<evidence type="ECO:0000256" key="6">
    <source>
        <dbReference type="ARBA" id="ARBA00023136"/>
    </source>
</evidence>
<feature type="transmembrane region" description="Helical" evidence="7">
    <location>
        <begin position="412"/>
        <end position="435"/>
    </location>
</feature>
<feature type="transmembrane region" description="Helical" evidence="7">
    <location>
        <begin position="135"/>
        <end position="152"/>
    </location>
</feature>
<geneLocation type="plasmid" evidence="9 11">
    <name>p1_CACC879</name>
</geneLocation>
<dbReference type="EMBL" id="AP024685">
    <property type="protein sequence ID" value="BCX30367.1"/>
    <property type="molecule type" value="Genomic_DNA"/>
</dbReference>
<evidence type="ECO:0000256" key="5">
    <source>
        <dbReference type="ARBA" id="ARBA00022989"/>
    </source>
</evidence>
<evidence type="ECO:0000256" key="7">
    <source>
        <dbReference type="SAM" id="Phobius"/>
    </source>
</evidence>
<keyword evidence="4 7" id="KW-0812">Transmembrane</keyword>
<feature type="transmembrane region" description="Helical" evidence="7">
    <location>
        <begin position="82"/>
        <end position="100"/>
    </location>
</feature>
<dbReference type="PANTHER" id="PTHR42810">
    <property type="entry name" value="PURINE PERMEASE C1399.01C-RELATED"/>
    <property type="match status" value="1"/>
</dbReference>
<keyword evidence="9" id="KW-0614">Plasmid</keyword>
<proteinExistence type="inferred from homology"/>
<evidence type="ECO:0000313" key="9">
    <source>
        <dbReference type="EMBL" id="WDC93180.1"/>
    </source>
</evidence>
<reference evidence="9" key="2">
    <citation type="submission" date="2023-02" db="EMBL/GenBank/DDBJ databases">
        <title>Complete genome sequence of Lactobacillus curvatus CACC879 isolated from Pig feces.</title>
        <authorList>
            <person name="Park S."/>
            <person name="Park M.A."/>
            <person name="Kim D.-H."/>
            <person name="Kim Y."/>
        </authorList>
    </citation>
    <scope>NUCLEOTIDE SEQUENCE</scope>
    <source>
        <strain evidence="9">Curvatus</strain>
        <plasmid evidence="9">p1_CACC879</plasmid>
    </source>
</reference>
<keyword evidence="6 7" id="KW-0472">Membrane</keyword>
<evidence type="ECO:0000256" key="4">
    <source>
        <dbReference type="ARBA" id="ARBA00022692"/>
    </source>
</evidence>
<keyword evidence="3" id="KW-0813">Transport</keyword>
<dbReference type="EMBL" id="CP117684">
    <property type="protein sequence ID" value="WDC93180.1"/>
    <property type="molecule type" value="Genomic_DNA"/>
</dbReference>
<dbReference type="Proteomes" id="UP000825100">
    <property type="component" value="Chromosome"/>
</dbReference>
<dbReference type="PANTHER" id="PTHR42810:SF2">
    <property type="entry name" value="PURINE PERMEASE C1399.01C-RELATED"/>
    <property type="match status" value="1"/>
</dbReference>
<reference evidence="8 10" key="1">
    <citation type="submission" date="2021-05" db="EMBL/GenBank/DDBJ databases">
        <title>Complete Genome Sequence of Latilactobacillus sp. Strain WDN19, a High D-Aspartate-producing Lactic Acid Bacterium Isolated from a Japanese Pickle.</title>
        <authorList>
            <person name="Kajitani K."/>
            <person name="Takahashi S."/>
        </authorList>
    </citation>
    <scope>NUCLEOTIDE SEQUENCE [LARGE SCALE GENOMIC DNA]</scope>
    <source>
        <strain evidence="8 10">WDN19</strain>
    </source>
</reference>
<sequence>MNEQSQKLMVGPDEPISNQEAGFLGLQHVLAMDVYVPPVIIAGLLAMGLDAKAGLIQATFLAAGIGTILQTKFFMKMPVSQGPSFVPIGAIAGIYFASGAKDGGMATVIGASIVGSILLILLGVTGLFQKIINSLVPQVVGGTIITIVGLSLMPSALGDNIFKAQGNINENLLLAVVTVAILILCVSLGIYFPKLQKLFKVSSIIIALLGGTVLATMLGKFDWQSVNEASWFSLPSFTAFHYGMHFSMTAIMTFVIIYAVLMTETTGTWFAMSAVTDSPISKKQWNHGIIGEGISCLIAALLGGSPVTGYATNAGIISITGVASKKVFVSAGIWFIIFGFFNKLAAFLSAIPAPVIGGIFAIICSTIMLNGLNVIRTLHTQERDMYIIGIPIILCIAIIIMPQSLVKATPQMIQYLLESPISICALAAIILNLILPRDRQIAFN</sequence>
<keyword evidence="5 7" id="KW-1133">Transmembrane helix</keyword>
<feature type="transmembrane region" description="Helical" evidence="7">
    <location>
        <begin position="327"/>
        <end position="345"/>
    </location>
</feature>
<dbReference type="GO" id="GO:0042907">
    <property type="term" value="F:xanthine transmembrane transporter activity"/>
    <property type="evidence" value="ECO:0007669"/>
    <property type="project" value="TreeGrafter"/>
</dbReference>
<keyword evidence="10" id="KW-1185">Reference proteome</keyword>
<gene>
    <name evidence="8" type="ORF">LTWDN19_09340</name>
    <name evidence="9" type="ORF">PSR33_08645</name>
</gene>
<dbReference type="Proteomes" id="UP001215533">
    <property type="component" value="Plasmid p1_CACC879"/>
</dbReference>
<protein>
    <submittedName>
        <fullName evidence="9">Solute carrier family 23 protein</fullName>
    </submittedName>
    <submittedName>
        <fullName evidence="8">Xanthine/uracil permease</fullName>
    </submittedName>
</protein>
<feature type="transmembrane region" description="Helical" evidence="7">
    <location>
        <begin position="239"/>
        <end position="261"/>
    </location>
</feature>
<dbReference type="GeneID" id="49611624"/>
<dbReference type="RefSeq" id="WP_039098330.1">
    <property type="nucleotide sequence ID" value="NZ_AP024685.1"/>
</dbReference>
<dbReference type="InterPro" id="IPR006043">
    <property type="entry name" value="NCS2"/>
</dbReference>
<evidence type="ECO:0000313" key="8">
    <source>
        <dbReference type="EMBL" id="BCX30367.1"/>
    </source>
</evidence>
<dbReference type="NCBIfam" id="NF037981">
    <property type="entry name" value="NCS2_1"/>
    <property type="match status" value="1"/>
</dbReference>
<feature type="transmembrane region" description="Helical" evidence="7">
    <location>
        <begin position="198"/>
        <end position="219"/>
    </location>
</feature>
<dbReference type="Pfam" id="PF00860">
    <property type="entry name" value="Xan_ur_permease"/>
    <property type="match status" value="1"/>
</dbReference>
<feature type="transmembrane region" description="Helical" evidence="7">
    <location>
        <begin position="351"/>
        <end position="373"/>
    </location>
</feature>
<evidence type="ECO:0000313" key="10">
    <source>
        <dbReference type="Proteomes" id="UP000825100"/>
    </source>
</evidence>